<evidence type="ECO:0000256" key="4">
    <source>
        <dbReference type="ARBA" id="ARBA00022741"/>
    </source>
</evidence>
<dbReference type="EMBL" id="JAOPGA020001708">
    <property type="protein sequence ID" value="KAL0490638.1"/>
    <property type="molecule type" value="Genomic_DNA"/>
</dbReference>
<dbReference type="FunFam" id="3.50.7.10:FF:000006">
    <property type="entry name" value="T-complex protein 1 subunit eta"/>
    <property type="match status" value="1"/>
</dbReference>
<keyword evidence="4 11" id="KW-0547">Nucleotide-binding</keyword>
<gene>
    <name evidence="12" type="ORF">AKO1_003976</name>
</gene>
<dbReference type="InterPro" id="IPR027413">
    <property type="entry name" value="GROEL-like_equatorial_sf"/>
</dbReference>
<sequence>MNTGGVAGKEALLSNIDAAISLAEQIKSTYGPNGRDKLICSKDGNITITNDGATLLKLLEPKHPISQLLVKLSRTQDDEIGDGTTGVVLLAAALLKEARDLINLGYHVQTIIQGYKKALNLAIKHLDEIKQPLPDDENLRNHILNKIIQVPLNSKLLSHDREFFTKIIVQAVNKLKHSDQDCIQILPIQGGSFSDSYLIDGIVFKRTFSYAGFEQQQKRIKNAKILLLNHEIELKHQKEFAHLNISGPSQYKSFVDAEWNLVTRKLDQIYATNCDLVLNVQPIGDLATQHFVQNNITNLSRIPLQLMTTIKQTVGGTIYSTLEHLNEKKCHLGFCSLFQNVTIGDDRYCILSGCDDSSKMTLILRGPSEELLSEAHRSVHDAICIMSTVMSNPFYIIGGGATEMSVNSRINHYVNNQDVTSERSHSVHSCMKAFGRALQHIVITLCENAGMNIAEVFGELESIHQDHNQNWFYGVDVLNGCAGDLKQNSVYEPVNVKKNALMCACEAACLILSIDYVVKMPQEETEKEKGARVAKQYQEQKIAQNKWKREVMSQRKELA</sequence>
<evidence type="ECO:0000256" key="3">
    <source>
        <dbReference type="ARBA" id="ARBA00022490"/>
    </source>
</evidence>
<dbReference type="InterPro" id="IPR017998">
    <property type="entry name" value="Chaperone_TCP-1"/>
</dbReference>
<accession>A0AAW2ZL99</accession>
<keyword evidence="5 11" id="KW-0067">ATP-binding</keyword>
<dbReference type="PRINTS" id="PR00304">
    <property type="entry name" value="TCOMPLEXTCP1"/>
</dbReference>
<keyword evidence="8 11" id="KW-0143">Chaperone</keyword>
<dbReference type="Gene3D" id="3.30.260.10">
    <property type="entry name" value="TCP-1-like chaperonin intermediate domain"/>
    <property type="match status" value="1"/>
</dbReference>
<comment type="function">
    <text evidence="9">Implicated in mitochondrial protein import and macromolecular assembly. May facilitate the correct folding of imported proteins. May also prevent misfolding and promote the refolding and proper assembly of unfolded polypeptides generated under stress conditions in the mitochondrial matrix.</text>
</comment>
<reference evidence="12 13" key="1">
    <citation type="submission" date="2024-03" db="EMBL/GenBank/DDBJ databases">
        <title>The Acrasis kona genome and developmental transcriptomes reveal deep origins of eukaryotic multicellular pathways.</title>
        <authorList>
            <person name="Sheikh S."/>
            <person name="Fu C.-J."/>
            <person name="Brown M.W."/>
            <person name="Baldauf S.L."/>
        </authorList>
    </citation>
    <scope>NUCLEOTIDE SEQUENCE [LARGE SCALE GENOMIC DNA]</scope>
    <source>
        <strain evidence="12 13">ATCC MYA-3509</strain>
    </source>
</reference>
<dbReference type="SUPFAM" id="SSF48592">
    <property type="entry name" value="GroEL equatorial domain-like"/>
    <property type="match status" value="1"/>
</dbReference>
<evidence type="ECO:0000256" key="6">
    <source>
        <dbReference type="ARBA" id="ARBA00022946"/>
    </source>
</evidence>
<evidence type="ECO:0000256" key="7">
    <source>
        <dbReference type="ARBA" id="ARBA00023016"/>
    </source>
</evidence>
<dbReference type="PROSITE" id="PS00750">
    <property type="entry name" value="TCP1_1"/>
    <property type="match status" value="1"/>
</dbReference>
<dbReference type="Proteomes" id="UP001431209">
    <property type="component" value="Unassembled WGS sequence"/>
</dbReference>
<dbReference type="GO" id="GO:0051082">
    <property type="term" value="F:unfolded protein binding"/>
    <property type="evidence" value="ECO:0007669"/>
    <property type="project" value="InterPro"/>
</dbReference>
<dbReference type="GO" id="GO:0140662">
    <property type="term" value="F:ATP-dependent protein folding chaperone"/>
    <property type="evidence" value="ECO:0007669"/>
    <property type="project" value="InterPro"/>
</dbReference>
<keyword evidence="13" id="KW-1185">Reference proteome</keyword>
<dbReference type="InterPro" id="IPR002423">
    <property type="entry name" value="Cpn60/GroEL/TCP-1"/>
</dbReference>
<keyword evidence="7" id="KW-0346">Stress response</keyword>
<dbReference type="PROSITE" id="PS00995">
    <property type="entry name" value="TCP1_3"/>
    <property type="match status" value="1"/>
</dbReference>
<evidence type="ECO:0000313" key="13">
    <source>
        <dbReference type="Proteomes" id="UP001431209"/>
    </source>
</evidence>
<evidence type="ECO:0000256" key="2">
    <source>
        <dbReference type="ARBA" id="ARBA00008020"/>
    </source>
</evidence>
<dbReference type="SUPFAM" id="SSF52029">
    <property type="entry name" value="GroEL apical domain-like"/>
    <property type="match status" value="1"/>
</dbReference>
<evidence type="ECO:0000256" key="1">
    <source>
        <dbReference type="ARBA" id="ARBA00004496"/>
    </source>
</evidence>
<dbReference type="SUPFAM" id="SSF54849">
    <property type="entry name" value="GroEL-intermediate domain like"/>
    <property type="match status" value="1"/>
</dbReference>
<dbReference type="Gene3D" id="3.50.7.10">
    <property type="entry name" value="GroEL"/>
    <property type="match status" value="1"/>
</dbReference>
<dbReference type="Pfam" id="PF00118">
    <property type="entry name" value="Cpn60_TCP1"/>
    <property type="match status" value="1"/>
</dbReference>
<dbReference type="InterPro" id="IPR002194">
    <property type="entry name" value="Chaperonin_TCP-1_CS"/>
</dbReference>
<dbReference type="InterPro" id="IPR027409">
    <property type="entry name" value="GroEL-like_apical_dom_sf"/>
</dbReference>
<dbReference type="GO" id="GO:0005737">
    <property type="term" value="C:cytoplasm"/>
    <property type="evidence" value="ECO:0007669"/>
    <property type="project" value="UniProtKB-SubCell"/>
</dbReference>
<dbReference type="Gene3D" id="1.10.560.10">
    <property type="entry name" value="GroEL-like equatorial domain"/>
    <property type="match status" value="1"/>
</dbReference>
<evidence type="ECO:0000256" key="10">
    <source>
        <dbReference type="ARBA" id="ARBA00032221"/>
    </source>
</evidence>
<dbReference type="GO" id="GO:0005524">
    <property type="term" value="F:ATP binding"/>
    <property type="evidence" value="ECO:0007669"/>
    <property type="project" value="UniProtKB-KW"/>
</dbReference>
<evidence type="ECO:0000256" key="9">
    <source>
        <dbReference type="ARBA" id="ARBA00025467"/>
    </source>
</evidence>
<keyword evidence="6" id="KW-0809">Transit peptide</keyword>
<name>A0AAW2ZL99_9EUKA</name>
<dbReference type="PANTHER" id="PTHR11353">
    <property type="entry name" value="CHAPERONIN"/>
    <property type="match status" value="1"/>
</dbReference>
<evidence type="ECO:0000256" key="5">
    <source>
        <dbReference type="ARBA" id="ARBA00022840"/>
    </source>
</evidence>
<comment type="similarity">
    <text evidence="2 11">Belongs to the TCP-1 chaperonin family.</text>
</comment>
<comment type="subcellular location">
    <subcellularLocation>
        <location evidence="1">Cytoplasm</location>
    </subcellularLocation>
</comment>
<evidence type="ECO:0000313" key="12">
    <source>
        <dbReference type="EMBL" id="KAL0490638.1"/>
    </source>
</evidence>
<comment type="caution">
    <text evidence="12">The sequence shown here is derived from an EMBL/GenBank/DDBJ whole genome shotgun (WGS) entry which is preliminary data.</text>
</comment>
<dbReference type="InterPro" id="IPR027410">
    <property type="entry name" value="TCP-1-like_intermed_sf"/>
</dbReference>
<protein>
    <recommendedName>
        <fullName evidence="10">CCT-eta</fullName>
    </recommendedName>
</protein>
<dbReference type="GO" id="GO:0016887">
    <property type="term" value="F:ATP hydrolysis activity"/>
    <property type="evidence" value="ECO:0007669"/>
    <property type="project" value="InterPro"/>
</dbReference>
<organism evidence="12 13">
    <name type="scientific">Acrasis kona</name>
    <dbReference type="NCBI Taxonomy" id="1008807"/>
    <lineage>
        <taxon>Eukaryota</taxon>
        <taxon>Discoba</taxon>
        <taxon>Heterolobosea</taxon>
        <taxon>Tetramitia</taxon>
        <taxon>Eutetramitia</taxon>
        <taxon>Acrasidae</taxon>
        <taxon>Acrasis</taxon>
    </lineage>
</organism>
<proteinExistence type="inferred from homology"/>
<dbReference type="AlphaFoldDB" id="A0AAW2ZL99"/>
<evidence type="ECO:0000256" key="8">
    <source>
        <dbReference type="ARBA" id="ARBA00023186"/>
    </source>
</evidence>
<keyword evidence="3" id="KW-0963">Cytoplasm</keyword>
<evidence type="ECO:0000256" key="11">
    <source>
        <dbReference type="RuleBase" id="RU004187"/>
    </source>
</evidence>